<keyword evidence="12" id="KW-0865">Zymogen</keyword>
<dbReference type="PRINTS" id="PR00765">
    <property type="entry name" value="CRBOXYPTASEA"/>
</dbReference>
<evidence type="ECO:0000259" key="16">
    <source>
        <dbReference type="PROSITE" id="PS52035"/>
    </source>
</evidence>
<evidence type="ECO:0000256" key="11">
    <source>
        <dbReference type="ARBA" id="ARBA00023049"/>
    </source>
</evidence>
<comment type="cofactor">
    <cofactor evidence="1">
        <name>Zn(2+)</name>
        <dbReference type="ChEBI" id="CHEBI:29105"/>
    </cofactor>
</comment>
<dbReference type="SUPFAM" id="SSF54897">
    <property type="entry name" value="Protease propeptides/inhibitors"/>
    <property type="match status" value="1"/>
</dbReference>
<dbReference type="GO" id="GO:0006508">
    <property type="term" value="P:proteolysis"/>
    <property type="evidence" value="ECO:0007669"/>
    <property type="project" value="UniProtKB-KW"/>
</dbReference>
<keyword evidence="9" id="KW-0862">Zinc</keyword>
<dbReference type="RefSeq" id="XP_069230113.1">
    <property type="nucleotide sequence ID" value="XM_069372712.1"/>
</dbReference>
<evidence type="ECO:0000256" key="2">
    <source>
        <dbReference type="ARBA" id="ARBA00003091"/>
    </source>
</evidence>
<comment type="function">
    <text evidence="2">Extracellular metalloprotease that contributes to pathogenicity.</text>
</comment>
<evidence type="ECO:0000256" key="8">
    <source>
        <dbReference type="ARBA" id="ARBA00022801"/>
    </source>
</evidence>
<comment type="subcellular location">
    <subcellularLocation>
        <location evidence="3">Secreted</location>
    </subcellularLocation>
</comment>
<dbReference type="GO" id="GO:0004181">
    <property type="term" value="F:metallocarboxypeptidase activity"/>
    <property type="evidence" value="ECO:0007669"/>
    <property type="project" value="InterPro"/>
</dbReference>
<evidence type="ECO:0000256" key="15">
    <source>
        <dbReference type="SAM" id="SignalP"/>
    </source>
</evidence>
<dbReference type="SMART" id="SM00631">
    <property type="entry name" value="Zn_pept"/>
    <property type="match status" value="1"/>
</dbReference>
<dbReference type="EMBL" id="JAAQHG020000012">
    <property type="protein sequence ID" value="KAL1587008.1"/>
    <property type="molecule type" value="Genomic_DNA"/>
</dbReference>
<proteinExistence type="inferred from homology"/>
<dbReference type="GO" id="GO:0008270">
    <property type="term" value="F:zinc ion binding"/>
    <property type="evidence" value="ECO:0007669"/>
    <property type="project" value="InterPro"/>
</dbReference>
<evidence type="ECO:0000256" key="1">
    <source>
        <dbReference type="ARBA" id="ARBA00001947"/>
    </source>
</evidence>
<feature type="active site" description="Proton donor/acceptor" evidence="13">
    <location>
        <position position="393"/>
    </location>
</feature>
<reference evidence="17 18" key="1">
    <citation type="journal article" date="2020" name="Microbiol. Resour. Announc.">
        <title>Draft Genome Sequence of a Cladosporium Species Isolated from the Mesophotic Ascidian Didemnum maculosum.</title>
        <authorList>
            <person name="Gioti A."/>
            <person name="Siaperas R."/>
            <person name="Nikolaivits E."/>
            <person name="Le Goff G."/>
            <person name="Ouazzani J."/>
            <person name="Kotoulas G."/>
            <person name="Topakas E."/>
        </authorList>
    </citation>
    <scope>NUCLEOTIDE SEQUENCE [LARGE SCALE GENOMIC DNA]</scope>
    <source>
        <strain evidence="17 18">TM138-S3</strain>
    </source>
</reference>
<dbReference type="Gene3D" id="3.40.630.10">
    <property type="entry name" value="Zn peptidases"/>
    <property type="match status" value="1"/>
</dbReference>
<keyword evidence="6" id="KW-0645">Protease</keyword>
<dbReference type="SUPFAM" id="SSF53187">
    <property type="entry name" value="Zn-dependent exopeptidases"/>
    <property type="match status" value="1"/>
</dbReference>
<dbReference type="AlphaFoldDB" id="A0AB34KQH4"/>
<feature type="signal peptide" evidence="15">
    <location>
        <begin position="1"/>
        <end position="16"/>
    </location>
</feature>
<organism evidence="17 18">
    <name type="scientific">Cladosporium halotolerans</name>
    <dbReference type="NCBI Taxonomy" id="1052096"/>
    <lineage>
        <taxon>Eukaryota</taxon>
        <taxon>Fungi</taxon>
        <taxon>Dikarya</taxon>
        <taxon>Ascomycota</taxon>
        <taxon>Pezizomycotina</taxon>
        <taxon>Dothideomycetes</taxon>
        <taxon>Dothideomycetidae</taxon>
        <taxon>Cladosporiales</taxon>
        <taxon>Cladosporiaceae</taxon>
        <taxon>Cladosporium</taxon>
    </lineage>
</organism>
<keyword evidence="18" id="KW-1185">Reference proteome</keyword>
<evidence type="ECO:0000256" key="6">
    <source>
        <dbReference type="ARBA" id="ARBA00022670"/>
    </source>
</evidence>
<name>A0AB34KQH4_9PEZI</name>
<evidence type="ECO:0000256" key="4">
    <source>
        <dbReference type="ARBA" id="ARBA00005988"/>
    </source>
</evidence>
<evidence type="ECO:0000313" key="18">
    <source>
        <dbReference type="Proteomes" id="UP000803884"/>
    </source>
</evidence>
<feature type="chain" id="PRO_5044286907" description="Peptidase M14 domain-containing protein" evidence="15">
    <location>
        <begin position="17"/>
        <end position="427"/>
    </location>
</feature>
<keyword evidence="8" id="KW-0378">Hydrolase</keyword>
<dbReference type="InterPro" id="IPR000834">
    <property type="entry name" value="Peptidase_M14"/>
</dbReference>
<dbReference type="PROSITE" id="PS52035">
    <property type="entry name" value="PEPTIDASE_M14"/>
    <property type="match status" value="1"/>
</dbReference>
<dbReference type="GeneID" id="96005550"/>
<evidence type="ECO:0000313" key="17">
    <source>
        <dbReference type="EMBL" id="KAL1587008.1"/>
    </source>
</evidence>
<dbReference type="Proteomes" id="UP000803884">
    <property type="component" value="Unassembled WGS sequence"/>
</dbReference>
<evidence type="ECO:0000256" key="10">
    <source>
        <dbReference type="ARBA" id="ARBA00023026"/>
    </source>
</evidence>
<dbReference type="PANTHER" id="PTHR11705:SF143">
    <property type="entry name" value="SLL0236 PROTEIN"/>
    <property type="match status" value="1"/>
</dbReference>
<dbReference type="GO" id="GO:0005576">
    <property type="term" value="C:extracellular region"/>
    <property type="evidence" value="ECO:0007669"/>
    <property type="project" value="UniProtKB-SubCell"/>
</dbReference>
<dbReference type="PANTHER" id="PTHR11705">
    <property type="entry name" value="PROTEASE FAMILY M14 CARBOXYPEPTIDASE A,B"/>
    <property type="match status" value="1"/>
</dbReference>
<dbReference type="Pfam" id="PF00246">
    <property type="entry name" value="Peptidase_M14"/>
    <property type="match status" value="1"/>
</dbReference>
<comment type="caution">
    <text evidence="17">The sequence shown here is derived from an EMBL/GenBank/DDBJ whole genome shotgun (WGS) entry which is preliminary data.</text>
</comment>
<keyword evidence="5" id="KW-0964">Secreted</keyword>
<keyword evidence="7 15" id="KW-0732">Signal</keyword>
<keyword evidence="11" id="KW-0482">Metalloprotease</keyword>
<evidence type="ECO:0000256" key="12">
    <source>
        <dbReference type="ARBA" id="ARBA00023145"/>
    </source>
</evidence>
<evidence type="ECO:0000256" key="14">
    <source>
        <dbReference type="SAM" id="MobiDB-lite"/>
    </source>
</evidence>
<evidence type="ECO:0000256" key="5">
    <source>
        <dbReference type="ARBA" id="ARBA00022525"/>
    </source>
</evidence>
<comment type="similarity">
    <text evidence="4 13">Belongs to the peptidase M14 family.</text>
</comment>
<gene>
    <name evidence="17" type="ORF">WHR41_04106</name>
</gene>
<protein>
    <recommendedName>
        <fullName evidence="16">Peptidase M14 domain-containing protein</fullName>
    </recommendedName>
</protein>
<sequence length="427" mass="48032">MKNAVLSALLVSLAAAAPHLEPRAARYEGYKVLRMETGGELERVKEMLSGFDYEEWSHDASKHIDFSLPADQAKKLKSMGVEVKELHSDLGKDIADEGRPSSYKKGKKKPKDLPDISWYDGYHFYDEHLEYLDDLSSAFPKNSEVFTAGHSYEGRGQKGIHLWGKRGRGKNTAILWHGTVHAREWITTMTVEYLAYQLIDGYKKKDPAIRAFLDAYDFYLMPVVNPDGFVYTQTQDRLWRKNRTPPAPGANTSHTCWGVDLNRNWPHEWVGPGSSNNSCSLTYRGPSPGSEPEMSGMQHFADKLAAKHGLKLFIDWHSYSQLILSPYGYSCEAIAETNEEHVDLMAATAEAIESVYGTEYVYGPTCQTIYATNGGSSDYAYDISGAEWSMAFELRDTGNYGFILPPEQILPNCEEIWAGMQVMLSKL</sequence>
<evidence type="ECO:0000256" key="7">
    <source>
        <dbReference type="ARBA" id="ARBA00022729"/>
    </source>
</evidence>
<keyword evidence="10" id="KW-0843">Virulence</keyword>
<dbReference type="CDD" id="cd03860">
    <property type="entry name" value="M14_CP_A-B_like"/>
    <property type="match status" value="1"/>
</dbReference>
<feature type="domain" description="Peptidase M14" evidence="16">
    <location>
        <begin position="121"/>
        <end position="427"/>
    </location>
</feature>
<evidence type="ECO:0000256" key="9">
    <source>
        <dbReference type="ARBA" id="ARBA00022833"/>
    </source>
</evidence>
<evidence type="ECO:0000256" key="13">
    <source>
        <dbReference type="PROSITE-ProRule" id="PRU01379"/>
    </source>
</evidence>
<evidence type="ECO:0000256" key="3">
    <source>
        <dbReference type="ARBA" id="ARBA00004613"/>
    </source>
</evidence>
<accession>A0AB34KQH4</accession>
<feature type="region of interest" description="Disordered" evidence="14">
    <location>
        <begin position="91"/>
        <end position="111"/>
    </location>
</feature>
<dbReference type="FunFam" id="3.40.630.10:FF:000165">
    <property type="entry name" value="Glucan 1,4-alpha-glucosidase, putative"/>
    <property type="match status" value="1"/>
</dbReference>